<dbReference type="EMBL" id="RAXV01000001">
    <property type="protein sequence ID" value="RKG34582.1"/>
    <property type="molecule type" value="Genomic_DNA"/>
</dbReference>
<comment type="caution">
    <text evidence="2">The sequence shown here is derived from an EMBL/GenBank/DDBJ whole genome shotgun (WGS) entry which is preliminary data.</text>
</comment>
<dbReference type="InterPro" id="IPR053728">
    <property type="entry name" value="Alginate_Permeability_Chnl"/>
</dbReference>
<protein>
    <recommendedName>
        <fullName evidence="1">Alginate export domain-containing protein</fullName>
    </recommendedName>
</protein>
<name>A0A3A8EI11_9GAMM</name>
<dbReference type="InterPro" id="IPR025388">
    <property type="entry name" value="Alginate_export_dom"/>
</dbReference>
<evidence type="ECO:0000313" key="3">
    <source>
        <dbReference type="Proteomes" id="UP000282388"/>
    </source>
</evidence>
<evidence type="ECO:0000313" key="2">
    <source>
        <dbReference type="EMBL" id="RKG34582.1"/>
    </source>
</evidence>
<keyword evidence="3" id="KW-1185">Reference proteome</keyword>
<dbReference type="Gene3D" id="2.40.160.100">
    <property type="match status" value="1"/>
</dbReference>
<evidence type="ECO:0000259" key="1">
    <source>
        <dbReference type="Pfam" id="PF13372"/>
    </source>
</evidence>
<dbReference type="AlphaFoldDB" id="A0A3A8EI11"/>
<accession>A0A3A8EI11</accession>
<feature type="domain" description="Alginate export" evidence="1">
    <location>
        <begin position="78"/>
        <end position="471"/>
    </location>
</feature>
<dbReference type="OrthoDB" id="311329at2"/>
<reference evidence="2 3" key="1">
    <citation type="submission" date="2018-09" db="EMBL/GenBank/DDBJ databases">
        <title>The draft genome of Acinetobacter spp. strains.</title>
        <authorList>
            <person name="Qin J."/>
            <person name="Feng Y."/>
            <person name="Zong Z."/>
        </authorList>
    </citation>
    <scope>NUCLEOTIDE SEQUENCE [LARGE SCALE GENOMIC DNA]</scope>
    <source>
        <strain evidence="2 3">WCHAc060012</strain>
    </source>
</reference>
<gene>
    <name evidence="2" type="ORF">D7V32_00480</name>
</gene>
<sequence>MEMTGSCHMKVKRIILAVSFFMGVQGVYAQENVPSDLGGPRFIAWNNDYQYLGNSDNRTGYWAEGLNYIPLSQNPETYLTVGGEGRWMYEYLNHASANFEPNDRNESVAQRLRLFGDLHLNKNFRLFLELGDNWAYDAEVPTPANYDAVDIQQAFFDYQFKLNENMQVGFRPGRFVMPLGSKILVSTRDGSNLQYNYDGLRAWLNYQDNLKVDVFNVKPVKFKRGSFDDQADNSREFKGIYLTASMSDENIDKANFDLYFFDMNHDRKIFTDQFGKQNRNSIGARLYGQKNNIDYDFEYVHQFGDFGEKDIQAYAVFSKFGYQIDQKFNPYIALQSMLFSGDNDLNDQKLKTFESPFSRTALFSGAAEFGLMNALFIKPSLSLNLLPKVNLTASYAVLQKQTKNDSIYHAPSGVSWNDHYQTSSKDIANITELELNYDYSRNLNFNVLFSNVDAGQALKEMGGKTNNYISVTTQFKF</sequence>
<dbReference type="Pfam" id="PF13372">
    <property type="entry name" value="Alginate_exp"/>
    <property type="match status" value="1"/>
</dbReference>
<proteinExistence type="predicted"/>
<dbReference type="Proteomes" id="UP000282388">
    <property type="component" value="Unassembled WGS sequence"/>
</dbReference>
<organism evidence="2 3">
    <name type="scientific">Acinetobacter tianfuensis</name>
    <dbReference type="NCBI Taxonomy" id="2419603"/>
    <lineage>
        <taxon>Bacteria</taxon>
        <taxon>Pseudomonadati</taxon>
        <taxon>Pseudomonadota</taxon>
        <taxon>Gammaproteobacteria</taxon>
        <taxon>Moraxellales</taxon>
        <taxon>Moraxellaceae</taxon>
        <taxon>Acinetobacter</taxon>
    </lineage>
</organism>